<reference evidence="5 6" key="1">
    <citation type="submission" date="2022-03" db="EMBL/GenBank/DDBJ databases">
        <authorList>
            <person name="He Y."/>
        </authorList>
    </citation>
    <scope>NUCLEOTIDE SEQUENCE [LARGE SCALE GENOMIC DNA]</scope>
    <source>
        <strain evidence="5 6">TK19116</strain>
    </source>
</reference>
<evidence type="ECO:0000259" key="4">
    <source>
        <dbReference type="Pfam" id="PF01103"/>
    </source>
</evidence>
<keyword evidence="6" id="KW-1185">Reference proteome</keyword>
<keyword evidence="3" id="KW-0732">Signal</keyword>
<organism evidence="5 6">
    <name type="scientific">Paracoccus albicereus</name>
    <dbReference type="NCBI Taxonomy" id="2922394"/>
    <lineage>
        <taxon>Bacteria</taxon>
        <taxon>Pseudomonadati</taxon>
        <taxon>Pseudomonadota</taxon>
        <taxon>Alphaproteobacteria</taxon>
        <taxon>Rhodobacterales</taxon>
        <taxon>Paracoccaceae</taxon>
        <taxon>Paracoccus</taxon>
    </lineage>
</organism>
<sequence>MPSVTFVRFPRTPLSLISLAAALCFGGPVSAEVYDDVQVVGAELIPADDIRRTCGELTGVYLDDRELQAVEDCLMSTGVFEAVSVMGKGDLLVIDVTEVELRPGRIDVGLGWVNDQGLTGTISYEQYNLLPDTFGAVHGDFSRESKSYDVNLFRAETFGPELGLGFDLSGQESDFEDLAFSGRNHQGNVYLSWTPTPEFRIEYGLGYRDHSLTDLDDGASALLRSEVGRINAPFARAGLSYRSAEKDGQSQVSIRVEQFLWNLGTDDPISETQLEVGSRYPMGERTSLMLGLRGSVVTGLAGNDTTALDRNFAGGDTFRGFAPRGVAPSDQGDLLGGNRFLVASLELQRDLGEFLGRNFSGGIFADVGSVWGLDNTLDGRIDDSKKIRSSVGVSLSFDVGDTPVSLYAAAPVDRQPDDRVQYFGLEVSANF</sequence>
<accession>A0ABT1MV66</accession>
<evidence type="ECO:0000256" key="1">
    <source>
        <dbReference type="ARBA" id="ARBA00004370"/>
    </source>
</evidence>
<evidence type="ECO:0000256" key="2">
    <source>
        <dbReference type="ARBA" id="ARBA00023136"/>
    </source>
</evidence>
<dbReference type="Proteomes" id="UP001203945">
    <property type="component" value="Unassembled WGS sequence"/>
</dbReference>
<proteinExistence type="predicted"/>
<comment type="caution">
    <text evidence="5">The sequence shown here is derived from an EMBL/GenBank/DDBJ whole genome shotgun (WGS) entry which is preliminary data.</text>
</comment>
<dbReference type="Pfam" id="PF01103">
    <property type="entry name" value="Omp85"/>
    <property type="match status" value="1"/>
</dbReference>
<protein>
    <submittedName>
        <fullName evidence="5">BamA/TamA family outer membrane protein</fullName>
    </submittedName>
</protein>
<dbReference type="RefSeq" id="WP_255331234.1">
    <property type="nucleotide sequence ID" value="NZ_JAKZEU010000012.1"/>
</dbReference>
<dbReference type="EMBL" id="JAKZEU010000012">
    <property type="protein sequence ID" value="MCQ0972255.1"/>
    <property type="molecule type" value="Genomic_DNA"/>
</dbReference>
<name>A0ABT1MV66_9RHOB</name>
<evidence type="ECO:0000256" key="3">
    <source>
        <dbReference type="SAM" id="SignalP"/>
    </source>
</evidence>
<dbReference type="InterPro" id="IPR000184">
    <property type="entry name" value="Bac_surfAg_D15"/>
</dbReference>
<gene>
    <name evidence="5" type="ORF">MLD63_17705</name>
</gene>
<feature type="domain" description="Bacterial surface antigen (D15)" evidence="4">
    <location>
        <begin position="139"/>
        <end position="430"/>
    </location>
</feature>
<comment type="subcellular location">
    <subcellularLocation>
        <location evidence="1">Membrane</location>
    </subcellularLocation>
</comment>
<dbReference type="Gene3D" id="2.40.160.50">
    <property type="entry name" value="membrane protein fhac: a member of the omp85/tpsb transporter family"/>
    <property type="match status" value="1"/>
</dbReference>
<feature type="signal peptide" evidence="3">
    <location>
        <begin position="1"/>
        <end position="31"/>
    </location>
</feature>
<feature type="chain" id="PRO_5047214878" evidence="3">
    <location>
        <begin position="32"/>
        <end position="431"/>
    </location>
</feature>
<evidence type="ECO:0000313" key="5">
    <source>
        <dbReference type="EMBL" id="MCQ0972255.1"/>
    </source>
</evidence>
<keyword evidence="2" id="KW-0472">Membrane</keyword>
<evidence type="ECO:0000313" key="6">
    <source>
        <dbReference type="Proteomes" id="UP001203945"/>
    </source>
</evidence>